<keyword evidence="3" id="KW-1185">Reference proteome</keyword>
<sequence>MSMDMDGDGPSSHHNPFDMRPSMEPALPIIPESPNPSPPWKSGVADARMQSQIMNGNGGGLTPRPHPLFPANGGNQPTLKTTNGVMTSTPRNEEDSFTSTNGTHGTTLDDDPYAWMESPEKIARLRDLKNFALGNARLLYGNDRNRYHDIVTAYIPVSTSDSTTPGFSNGGVGSSGLGTWVAILIITIDGTSKALREERSECPIRATQALVRGLMRDTGVLFCGLPLLLLLLLLPSSLPHSSQITV</sequence>
<feature type="region of interest" description="Disordered" evidence="1">
    <location>
        <begin position="1"/>
        <end position="43"/>
    </location>
</feature>
<feature type="compositionally biased region" description="Polar residues" evidence="1">
    <location>
        <begin position="97"/>
        <end position="106"/>
    </location>
</feature>
<dbReference type="EMBL" id="ML986488">
    <property type="protein sequence ID" value="KAF2278464.1"/>
    <property type="molecule type" value="Genomic_DNA"/>
</dbReference>
<reference evidence="2" key="1">
    <citation type="journal article" date="2020" name="Stud. Mycol.">
        <title>101 Dothideomycetes genomes: a test case for predicting lifestyles and emergence of pathogens.</title>
        <authorList>
            <person name="Haridas S."/>
            <person name="Albert R."/>
            <person name="Binder M."/>
            <person name="Bloem J."/>
            <person name="Labutti K."/>
            <person name="Salamov A."/>
            <person name="Andreopoulos B."/>
            <person name="Baker S."/>
            <person name="Barry K."/>
            <person name="Bills G."/>
            <person name="Bluhm B."/>
            <person name="Cannon C."/>
            <person name="Castanera R."/>
            <person name="Culley D."/>
            <person name="Daum C."/>
            <person name="Ezra D."/>
            <person name="Gonzalez J."/>
            <person name="Henrissat B."/>
            <person name="Kuo A."/>
            <person name="Liang C."/>
            <person name="Lipzen A."/>
            <person name="Lutzoni F."/>
            <person name="Magnuson J."/>
            <person name="Mondo S."/>
            <person name="Nolan M."/>
            <person name="Ohm R."/>
            <person name="Pangilinan J."/>
            <person name="Park H.-J."/>
            <person name="Ramirez L."/>
            <person name="Alfaro M."/>
            <person name="Sun H."/>
            <person name="Tritt A."/>
            <person name="Yoshinaga Y."/>
            <person name="Zwiers L.-H."/>
            <person name="Turgeon B."/>
            <person name="Goodwin S."/>
            <person name="Spatafora J."/>
            <person name="Crous P."/>
            <person name="Grigoriev I."/>
        </authorList>
    </citation>
    <scope>NUCLEOTIDE SEQUENCE</scope>
    <source>
        <strain evidence="2">CBS 379.55</strain>
    </source>
</reference>
<proteinExistence type="predicted"/>
<evidence type="ECO:0000256" key="1">
    <source>
        <dbReference type="SAM" id="MobiDB-lite"/>
    </source>
</evidence>
<feature type="region of interest" description="Disordered" evidence="1">
    <location>
        <begin position="86"/>
        <end position="112"/>
    </location>
</feature>
<dbReference type="Proteomes" id="UP000800097">
    <property type="component" value="Unassembled WGS sequence"/>
</dbReference>
<dbReference type="RefSeq" id="XP_033656003.1">
    <property type="nucleotide sequence ID" value="XM_033797995.1"/>
</dbReference>
<evidence type="ECO:0000313" key="3">
    <source>
        <dbReference type="Proteomes" id="UP000800097"/>
    </source>
</evidence>
<dbReference type="GeneID" id="54551170"/>
<gene>
    <name evidence="2" type="ORF">EI97DRAFT_431682</name>
</gene>
<accession>A0A6A6JQE1</accession>
<name>A0A6A6JQE1_WESOR</name>
<protein>
    <submittedName>
        <fullName evidence="2">Uncharacterized protein</fullName>
    </submittedName>
</protein>
<dbReference type="OrthoDB" id="3741724at2759"/>
<dbReference type="AlphaFoldDB" id="A0A6A6JQE1"/>
<evidence type="ECO:0000313" key="2">
    <source>
        <dbReference type="EMBL" id="KAF2278464.1"/>
    </source>
</evidence>
<organism evidence="2 3">
    <name type="scientific">Westerdykella ornata</name>
    <dbReference type="NCBI Taxonomy" id="318751"/>
    <lineage>
        <taxon>Eukaryota</taxon>
        <taxon>Fungi</taxon>
        <taxon>Dikarya</taxon>
        <taxon>Ascomycota</taxon>
        <taxon>Pezizomycotina</taxon>
        <taxon>Dothideomycetes</taxon>
        <taxon>Pleosporomycetidae</taxon>
        <taxon>Pleosporales</taxon>
        <taxon>Sporormiaceae</taxon>
        <taxon>Westerdykella</taxon>
    </lineage>
</organism>